<evidence type="ECO:0000313" key="2">
    <source>
        <dbReference type="Proteomes" id="UP001060215"/>
    </source>
</evidence>
<sequence>MGHRLTIVHAFFMLCLQVTVGQLITKDHEVKILEVNGVNCARSAGNAIEEFGGSVHEDDFVDMGVEGNVTGGDGGIYDRNVEQGSTSVHFRTPSRNVPRNAEKHVIDAGPHVCYTTEKIAKFEVEINEKDIVILELRVEVNRLRQANKVQTLHLVGGFGSMMQAKDDEVKKLTTENAELQRAVNVLEEQLAEHEVHNVTQAFRGVDVNVEVSVWDVTLVREQTNGISEIQHGVMAGTEVVVISPNMTEGGRLNVGEKSFVQDVKCKVRIGLTLTGVECLGVSRQASKSNVVHVPSITSNVDCNAKNGGCTDVIDVDDIDVQAKKKSGFDINNRHAVWKMMTAAEKKKITDAYNRDGDKYDGHGYGVVVYFTDVKSLVRQSEIRGNVIDAYVVLLNAEQERINEGIDAADKSYFFSSICLDMMKNNNVQSRNRLDCAIIVSAVMCQYVCHVDVRRSLHGGNCIVLRAIMVKSFLNDPRRGLKNDLDWLRVRTSDALWVLVRNVPPDLDESVSELVEHFSWSSFYFFDQIDEMKYMKLDTSSINFVFKMLVDDIGDVTITNDGAIILNLLDVEHSAAKVEE</sequence>
<organism evidence="1 2">
    <name type="scientific">Camellia lanceoleosa</name>
    <dbReference type="NCBI Taxonomy" id="1840588"/>
    <lineage>
        <taxon>Eukaryota</taxon>
        <taxon>Viridiplantae</taxon>
        <taxon>Streptophyta</taxon>
        <taxon>Embryophyta</taxon>
        <taxon>Tracheophyta</taxon>
        <taxon>Spermatophyta</taxon>
        <taxon>Magnoliopsida</taxon>
        <taxon>eudicotyledons</taxon>
        <taxon>Gunneridae</taxon>
        <taxon>Pentapetalae</taxon>
        <taxon>asterids</taxon>
        <taxon>Ericales</taxon>
        <taxon>Theaceae</taxon>
        <taxon>Camellia</taxon>
    </lineage>
</organism>
<reference evidence="1 2" key="1">
    <citation type="journal article" date="2022" name="Plant J.">
        <title>Chromosome-level genome of Camellia lanceoleosa provides a valuable resource for understanding genome evolution and self-incompatibility.</title>
        <authorList>
            <person name="Gong W."/>
            <person name="Xiao S."/>
            <person name="Wang L."/>
            <person name="Liao Z."/>
            <person name="Chang Y."/>
            <person name="Mo W."/>
            <person name="Hu G."/>
            <person name="Li W."/>
            <person name="Zhao G."/>
            <person name="Zhu H."/>
            <person name="Hu X."/>
            <person name="Ji K."/>
            <person name="Xiang X."/>
            <person name="Song Q."/>
            <person name="Yuan D."/>
            <person name="Jin S."/>
            <person name="Zhang L."/>
        </authorList>
    </citation>
    <scope>NUCLEOTIDE SEQUENCE [LARGE SCALE GENOMIC DNA]</scope>
    <source>
        <strain evidence="1">SQ_2022a</strain>
    </source>
</reference>
<protein>
    <submittedName>
        <fullName evidence="1">T-complex protein 1 subunit alpha</fullName>
    </submittedName>
</protein>
<dbReference type="EMBL" id="CM045758">
    <property type="protein sequence ID" value="KAI8029072.1"/>
    <property type="molecule type" value="Genomic_DNA"/>
</dbReference>
<proteinExistence type="predicted"/>
<evidence type="ECO:0000313" key="1">
    <source>
        <dbReference type="EMBL" id="KAI8029072.1"/>
    </source>
</evidence>
<name>A0ACC0IT51_9ERIC</name>
<accession>A0ACC0IT51</accession>
<comment type="caution">
    <text evidence="1">The sequence shown here is derived from an EMBL/GenBank/DDBJ whole genome shotgun (WGS) entry which is preliminary data.</text>
</comment>
<keyword evidence="2" id="KW-1185">Reference proteome</keyword>
<gene>
    <name evidence="1" type="ORF">LOK49_LG01G02915</name>
</gene>
<dbReference type="Proteomes" id="UP001060215">
    <property type="component" value="Chromosome 1"/>
</dbReference>